<keyword evidence="3" id="KW-0996">Nickel insertion</keyword>
<comment type="similarity">
    <text evidence="1 3">Belongs to the UreD family.</text>
</comment>
<comment type="subunit">
    <text evidence="3">UreD, UreF and UreG form a complex that acts as a GTP-hydrolysis-dependent molecular chaperone, activating the urease apoprotein by helping to assemble the nickel containing metallocenter of UreC. The UreE protein probably delivers the nickel.</text>
</comment>
<proteinExistence type="inferred from homology"/>
<evidence type="ECO:0000256" key="1">
    <source>
        <dbReference type="ARBA" id="ARBA00007177"/>
    </source>
</evidence>
<evidence type="ECO:0000256" key="3">
    <source>
        <dbReference type="HAMAP-Rule" id="MF_01384"/>
    </source>
</evidence>
<accession>A0ABZ1ZUA5</accession>
<keyword evidence="3" id="KW-0963">Cytoplasm</keyword>
<protein>
    <recommendedName>
        <fullName evidence="3">Urease accessory protein UreD</fullName>
    </recommendedName>
</protein>
<dbReference type="Proteomes" id="UP001431926">
    <property type="component" value="Chromosome"/>
</dbReference>
<comment type="subcellular location">
    <subcellularLocation>
        <location evidence="3">Cytoplasm</location>
    </subcellularLocation>
</comment>
<gene>
    <name evidence="3" type="primary">ureD</name>
    <name evidence="4" type="ORF">OG367_33765</name>
</gene>
<name>A0ABZ1ZUA5_STRAQ</name>
<sequence length="323" mass="34942">MTLAPYRPAAPPVGDRLAEAHYAAGHLPAAVGAWASRPDTLSVGSPAKVGILDLGFAVRGGRTELVERYQKTPLQIMRPLSIDPARPDAAYVYLMSTGGGIAQADRYRIDVRCGPGTTVHLTTQAATKVFRMEHDYASQLVRLSAEPGAYLEYLPDPLIPFRDSRFYQGTEVTVAPGATVVLGETLTAGRLARDERHDYRVLATDLRIARPDGSLLALDTLRLVPEGRRETVTGPAVFAGHDHMASLFVVTDERPAAEVADTLHRALHGMDLLYGVSVLPEECGAWLRLLEDSPVRVAAATAAAWRAVRLLLTGRPAPDLRKT</sequence>
<keyword evidence="2 3" id="KW-0143">Chaperone</keyword>
<organism evidence="4 5">
    <name type="scientific">Streptomyces anulatus</name>
    <name type="common">Streptomyces chrysomallus</name>
    <dbReference type="NCBI Taxonomy" id="1892"/>
    <lineage>
        <taxon>Bacteria</taxon>
        <taxon>Bacillati</taxon>
        <taxon>Actinomycetota</taxon>
        <taxon>Actinomycetes</taxon>
        <taxon>Kitasatosporales</taxon>
        <taxon>Streptomycetaceae</taxon>
        <taxon>Streptomyces</taxon>
    </lineage>
</organism>
<comment type="function">
    <text evidence="3">Required for maturation of urease via the functional incorporation of the urease nickel metallocenter.</text>
</comment>
<dbReference type="PANTHER" id="PTHR33643:SF1">
    <property type="entry name" value="UREASE ACCESSORY PROTEIN D"/>
    <property type="match status" value="1"/>
</dbReference>
<reference evidence="4" key="1">
    <citation type="submission" date="2022-10" db="EMBL/GenBank/DDBJ databases">
        <title>The complete genomes of actinobacterial strains from the NBC collection.</title>
        <authorList>
            <person name="Joergensen T.S."/>
            <person name="Alvarez Arevalo M."/>
            <person name="Sterndorff E.B."/>
            <person name="Faurdal D."/>
            <person name="Vuksanovic O."/>
            <person name="Mourched A.-S."/>
            <person name="Charusanti P."/>
            <person name="Shaw S."/>
            <person name="Blin K."/>
            <person name="Weber T."/>
        </authorList>
    </citation>
    <scope>NUCLEOTIDE SEQUENCE</scope>
    <source>
        <strain evidence="4">NBC_01436</strain>
    </source>
</reference>
<dbReference type="RefSeq" id="WP_329358743.1">
    <property type="nucleotide sequence ID" value="NZ_CP109490.1"/>
</dbReference>
<evidence type="ECO:0000313" key="5">
    <source>
        <dbReference type="Proteomes" id="UP001431926"/>
    </source>
</evidence>
<evidence type="ECO:0000313" key="4">
    <source>
        <dbReference type="EMBL" id="WUX40894.1"/>
    </source>
</evidence>
<dbReference type="EMBL" id="CP109491">
    <property type="protein sequence ID" value="WUX40894.1"/>
    <property type="molecule type" value="Genomic_DNA"/>
</dbReference>
<dbReference type="PANTHER" id="PTHR33643">
    <property type="entry name" value="UREASE ACCESSORY PROTEIN D"/>
    <property type="match status" value="1"/>
</dbReference>
<dbReference type="Pfam" id="PF01774">
    <property type="entry name" value="UreD"/>
    <property type="match status" value="1"/>
</dbReference>
<dbReference type="InterPro" id="IPR002669">
    <property type="entry name" value="UreD"/>
</dbReference>
<keyword evidence="5" id="KW-1185">Reference proteome</keyword>
<evidence type="ECO:0000256" key="2">
    <source>
        <dbReference type="ARBA" id="ARBA00023186"/>
    </source>
</evidence>
<dbReference type="HAMAP" id="MF_01384">
    <property type="entry name" value="UreD"/>
    <property type="match status" value="1"/>
</dbReference>